<dbReference type="RefSeq" id="WP_261759480.1">
    <property type="nucleotide sequence ID" value="NZ_CP104562.2"/>
</dbReference>
<dbReference type="PANTHER" id="PTHR45663">
    <property type="entry name" value="GEO12009P1"/>
    <property type="match status" value="1"/>
</dbReference>
<gene>
    <name evidence="6" type="primary">trxC</name>
    <name evidence="6" type="ORF">N4261_07035</name>
</gene>
<feature type="domain" description="Thioredoxin" evidence="5">
    <location>
        <begin position="44"/>
        <end position="158"/>
    </location>
</feature>
<dbReference type="PANTHER" id="PTHR45663:SF11">
    <property type="entry name" value="GEO12009P1"/>
    <property type="match status" value="1"/>
</dbReference>
<evidence type="ECO:0000256" key="2">
    <source>
        <dbReference type="ARBA" id="ARBA00022982"/>
    </source>
</evidence>
<dbReference type="Gene3D" id="2.30.30.380">
    <property type="entry name" value="Zn-finger domain of Sec23/24"/>
    <property type="match status" value="1"/>
</dbReference>
<dbReference type="Gene3D" id="3.40.30.10">
    <property type="entry name" value="Glutaredoxin"/>
    <property type="match status" value="1"/>
</dbReference>
<keyword evidence="4" id="KW-0676">Redox-active center</keyword>
<evidence type="ECO:0000256" key="1">
    <source>
        <dbReference type="ARBA" id="ARBA00022448"/>
    </source>
</evidence>
<dbReference type="NCBIfam" id="NF008229">
    <property type="entry name" value="PRK10996.1"/>
    <property type="match status" value="1"/>
</dbReference>
<evidence type="ECO:0000313" key="7">
    <source>
        <dbReference type="Proteomes" id="UP001064933"/>
    </source>
</evidence>
<dbReference type="CDD" id="cd02947">
    <property type="entry name" value="TRX_family"/>
    <property type="match status" value="1"/>
</dbReference>
<sequence length="159" mass="17062">MNTFDPPSSETGAGTAASLHLVCPSCGAKNRVPRQRLSESPDCGRCGTALMAAKPMDLSPEVFDRYVAGTELPVVVDCWAAWCGPCRTMAPQFEKAAQALPMLRFVKLDTEAAPQQSARYAIRSIPTLLLFVGGREVARQAGAMPAQAIVDWVRGSLPR</sequence>
<keyword evidence="1" id="KW-0813">Transport</keyword>
<accession>A0ABY6B3A6</accession>
<dbReference type="SUPFAM" id="SSF52833">
    <property type="entry name" value="Thioredoxin-like"/>
    <property type="match status" value="1"/>
</dbReference>
<dbReference type="Pfam" id="PF00085">
    <property type="entry name" value="Thioredoxin"/>
    <property type="match status" value="1"/>
</dbReference>
<dbReference type="PRINTS" id="PR00421">
    <property type="entry name" value="THIOREDOXIN"/>
</dbReference>
<name>A0ABY6B3A6_9BURK</name>
<dbReference type="Proteomes" id="UP001064933">
    <property type="component" value="Chromosome"/>
</dbReference>
<dbReference type="InterPro" id="IPR013766">
    <property type="entry name" value="Thioredoxin_domain"/>
</dbReference>
<dbReference type="InterPro" id="IPR017937">
    <property type="entry name" value="Thioredoxin_CS"/>
</dbReference>
<evidence type="ECO:0000256" key="4">
    <source>
        <dbReference type="ARBA" id="ARBA00023284"/>
    </source>
</evidence>
<dbReference type="PROSITE" id="PS51352">
    <property type="entry name" value="THIOREDOXIN_2"/>
    <property type="match status" value="1"/>
</dbReference>
<keyword evidence="2" id="KW-0249">Electron transport</keyword>
<organism evidence="6 7">
    <name type="scientific">Roseateles amylovorans</name>
    <dbReference type="NCBI Taxonomy" id="2978473"/>
    <lineage>
        <taxon>Bacteria</taxon>
        <taxon>Pseudomonadati</taxon>
        <taxon>Pseudomonadota</taxon>
        <taxon>Betaproteobacteria</taxon>
        <taxon>Burkholderiales</taxon>
        <taxon>Sphaerotilaceae</taxon>
        <taxon>Roseateles</taxon>
    </lineage>
</organism>
<protein>
    <submittedName>
        <fullName evidence="6">Thioredoxin TrxC</fullName>
    </submittedName>
</protein>
<dbReference type="Pfam" id="PF21352">
    <property type="entry name" value="Zn_ribbon_Thio2"/>
    <property type="match status" value="1"/>
</dbReference>
<evidence type="ECO:0000256" key="3">
    <source>
        <dbReference type="ARBA" id="ARBA00023157"/>
    </source>
</evidence>
<dbReference type="InterPro" id="IPR036249">
    <property type="entry name" value="Thioredoxin-like_sf"/>
</dbReference>
<reference evidence="6" key="1">
    <citation type="submission" date="2022-10" db="EMBL/GenBank/DDBJ databases">
        <title>Characterization and whole genome sequencing of a new Roseateles species, isolated from fresh water.</title>
        <authorList>
            <person name="Guliayeva D.Y."/>
            <person name="Akhremchuk A.E."/>
            <person name="Sikolenko M.A."/>
            <person name="Valentovich L.N."/>
            <person name="Sidarenka A.V."/>
        </authorList>
    </citation>
    <scope>NUCLEOTIDE SEQUENCE</scope>
    <source>
        <strain evidence="6">BIM B-1768</strain>
    </source>
</reference>
<dbReference type="PROSITE" id="PS00194">
    <property type="entry name" value="THIOREDOXIN_1"/>
    <property type="match status" value="1"/>
</dbReference>
<proteinExistence type="predicted"/>
<keyword evidence="7" id="KW-1185">Reference proteome</keyword>
<evidence type="ECO:0000259" key="5">
    <source>
        <dbReference type="PROSITE" id="PS51352"/>
    </source>
</evidence>
<evidence type="ECO:0000313" key="6">
    <source>
        <dbReference type="EMBL" id="UXH79660.1"/>
    </source>
</evidence>
<dbReference type="EMBL" id="CP104562">
    <property type="protein sequence ID" value="UXH79660.1"/>
    <property type="molecule type" value="Genomic_DNA"/>
</dbReference>
<keyword evidence="3" id="KW-1015">Disulfide bond</keyword>
<dbReference type="InterPro" id="IPR049299">
    <property type="entry name" value="Thio2_N"/>
</dbReference>